<dbReference type="RefSeq" id="XP_024882545.1">
    <property type="nucleotide sequence ID" value="XM_025026777.1"/>
</dbReference>
<dbReference type="AlphaFoldDB" id="A0A6J1QPS8"/>
<name>A0A6J1QPS8_9HYME</name>
<keyword evidence="1" id="KW-1185">Reference proteome</keyword>
<gene>
    <name evidence="2" type="primary">LOC112461514</name>
</gene>
<protein>
    <submittedName>
        <fullName evidence="2">Uncharacterized protein LOC112461514</fullName>
    </submittedName>
</protein>
<evidence type="ECO:0000313" key="1">
    <source>
        <dbReference type="Proteomes" id="UP000504618"/>
    </source>
</evidence>
<organism evidence="1 2">
    <name type="scientific">Temnothorax curvispinosus</name>
    <dbReference type="NCBI Taxonomy" id="300111"/>
    <lineage>
        <taxon>Eukaryota</taxon>
        <taxon>Metazoa</taxon>
        <taxon>Ecdysozoa</taxon>
        <taxon>Arthropoda</taxon>
        <taxon>Hexapoda</taxon>
        <taxon>Insecta</taxon>
        <taxon>Pterygota</taxon>
        <taxon>Neoptera</taxon>
        <taxon>Endopterygota</taxon>
        <taxon>Hymenoptera</taxon>
        <taxon>Apocrita</taxon>
        <taxon>Aculeata</taxon>
        <taxon>Formicoidea</taxon>
        <taxon>Formicidae</taxon>
        <taxon>Myrmicinae</taxon>
        <taxon>Temnothorax</taxon>
    </lineage>
</organism>
<proteinExistence type="predicted"/>
<evidence type="ECO:0000313" key="2">
    <source>
        <dbReference type="RefSeq" id="XP_024882545.1"/>
    </source>
</evidence>
<dbReference type="GeneID" id="112461514"/>
<accession>A0A6J1QPS8</accession>
<dbReference type="Proteomes" id="UP000504618">
    <property type="component" value="Unplaced"/>
</dbReference>
<sequence>MPKDIRYLSKTRKNQLINYKLHCHEDPSLLQSVVRNIALSVLEAVDEAVDESVDEAVNIGCISYGNVTDLNGLDALLESQSHVERKHEEPHIESQNDTPVTLEDVIDCMDETTLRTDLQRLIMEDVYKKAIFSTIESFFLKLIVLYVQTKHLEIEFKLNIT</sequence>
<reference evidence="2" key="1">
    <citation type="submission" date="2025-08" db="UniProtKB">
        <authorList>
            <consortium name="RefSeq"/>
        </authorList>
    </citation>
    <scope>IDENTIFICATION</scope>
    <source>
        <tissue evidence="2">Whole body</tissue>
    </source>
</reference>